<evidence type="ECO:0000313" key="3">
    <source>
        <dbReference type="Proteomes" id="UP001139450"/>
    </source>
</evidence>
<comment type="caution">
    <text evidence="2">The sequence shown here is derived from an EMBL/GenBank/DDBJ whole genome shotgun (WGS) entry which is preliminary data.</text>
</comment>
<evidence type="ECO:0000259" key="1">
    <source>
        <dbReference type="PROSITE" id="PS51186"/>
    </source>
</evidence>
<dbReference type="Proteomes" id="UP001139450">
    <property type="component" value="Unassembled WGS sequence"/>
</dbReference>
<dbReference type="PROSITE" id="PS51186">
    <property type="entry name" value="GNAT"/>
    <property type="match status" value="1"/>
</dbReference>
<dbReference type="InterPro" id="IPR051531">
    <property type="entry name" value="N-acetyltransferase"/>
</dbReference>
<gene>
    <name evidence="2" type="ORF">MUY27_06945</name>
</gene>
<dbReference type="SUPFAM" id="SSF55729">
    <property type="entry name" value="Acyl-CoA N-acyltransferases (Nat)"/>
    <property type="match status" value="1"/>
</dbReference>
<dbReference type="InterPro" id="IPR000182">
    <property type="entry name" value="GNAT_dom"/>
</dbReference>
<dbReference type="PANTHER" id="PTHR43792">
    <property type="entry name" value="GNAT FAMILY, PUTATIVE (AFU_ORTHOLOGUE AFUA_3G00765)-RELATED-RELATED"/>
    <property type="match status" value="1"/>
</dbReference>
<protein>
    <submittedName>
        <fullName evidence="2">GNAT family N-acetyltransferase</fullName>
    </submittedName>
</protein>
<dbReference type="AlphaFoldDB" id="A0A9X1X1I0"/>
<dbReference type="GO" id="GO:0016747">
    <property type="term" value="F:acyltransferase activity, transferring groups other than amino-acyl groups"/>
    <property type="evidence" value="ECO:0007669"/>
    <property type="project" value="InterPro"/>
</dbReference>
<proteinExistence type="predicted"/>
<feature type="domain" description="N-acetyltransferase" evidence="1">
    <location>
        <begin position="16"/>
        <end position="173"/>
    </location>
</feature>
<dbReference type="RefSeq" id="WP_245129266.1">
    <property type="nucleotide sequence ID" value="NZ_JALJEJ010000002.1"/>
</dbReference>
<sequence>MNINLNPFPELTTKRLLLRKLAPQDAAEIFRLRSNEQVNAYLDRARAQTIEDAQNFIQKIEAMLRQQHGVYWAITLKDNPSLIGTICFFGFDQNNDRAEIGYELLPEYNGKGMMQEALIGVVTYGFNVMELKAIVAETKIDNASSIKLLERSGFEVDASFEESDYRKYILKNR</sequence>
<dbReference type="InterPro" id="IPR016181">
    <property type="entry name" value="Acyl_CoA_acyltransferase"/>
</dbReference>
<accession>A0A9X1X1I0</accession>
<evidence type="ECO:0000313" key="2">
    <source>
        <dbReference type="EMBL" id="MCJ8209439.1"/>
    </source>
</evidence>
<dbReference type="Gene3D" id="3.40.630.30">
    <property type="match status" value="1"/>
</dbReference>
<dbReference type="Pfam" id="PF13302">
    <property type="entry name" value="Acetyltransf_3"/>
    <property type="match status" value="1"/>
</dbReference>
<keyword evidence="3" id="KW-1185">Reference proteome</keyword>
<reference evidence="2" key="1">
    <citation type="submission" date="2022-04" db="EMBL/GenBank/DDBJ databases">
        <title>Mucilaginibacter sp. RS28 isolated from freshwater.</title>
        <authorList>
            <person name="Ko S.-R."/>
        </authorList>
    </citation>
    <scope>NUCLEOTIDE SEQUENCE</scope>
    <source>
        <strain evidence="2">RS28</strain>
    </source>
</reference>
<name>A0A9X1X1I0_9SPHI</name>
<organism evidence="2 3">
    <name type="scientific">Mucilaginibacter straminoryzae</name>
    <dbReference type="NCBI Taxonomy" id="2932774"/>
    <lineage>
        <taxon>Bacteria</taxon>
        <taxon>Pseudomonadati</taxon>
        <taxon>Bacteroidota</taxon>
        <taxon>Sphingobacteriia</taxon>
        <taxon>Sphingobacteriales</taxon>
        <taxon>Sphingobacteriaceae</taxon>
        <taxon>Mucilaginibacter</taxon>
    </lineage>
</organism>
<dbReference type="EMBL" id="JALJEJ010000002">
    <property type="protein sequence ID" value="MCJ8209439.1"/>
    <property type="molecule type" value="Genomic_DNA"/>
</dbReference>